<dbReference type="RefSeq" id="WP_209626867.1">
    <property type="nucleotide sequence ID" value="NZ_PRDG01000001.1"/>
</dbReference>
<keyword evidence="1" id="KW-1133">Transmembrane helix</keyword>
<gene>
    <name evidence="2" type="ORF">C4K46_02120</name>
</gene>
<evidence type="ECO:0000313" key="2">
    <source>
        <dbReference type="EMBL" id="MBP2622731.1"/>
    </source>
</evidence>
<proteinExistence type="predicted"/>
<feature type="transmembrane region" description="Helical" evidence="1">
    <location>
        <begin position="27"/>
        <end position="47"/>
    </location>
</feature>
<keyword evidence="1" id="KW-0472">Membrane</keyword>
<reference evidence="2 3" key="1">
    <citation type="submission" date="2018-02" db="EMBL/GenBank/DDBJ databases">
        <title>Draft genome sequence of Streptococcus oricebi CCUG 70868T type strain.</title>
        <authorList>
            <person name="Mendez V."/>
            <person name="Salva-Serra F."/>
            <person name="Jaen-Luchoro D."/>
            <person name="Gonzales-Siles L."/>
            <person name="Karlsson R."/>
            <person name="Engstrom-Jakobsson H."/>
            <person name="Busquets A."/>
            <person name="Gomila M."/>
            <person name="Pineiro-Iglesias B."/>
            <person name="Bennasar-Figueras A."/>
            <person name="Seeger M."/>
            <person name="Moore E."/>
        </authorList>
    </citation>
    <scope>NUCLEOTIDE SEQUENCE [LARGE SCALE GENOMIC DNA]</scope>
    <source>
        <strain evidence="2 3">CCUG 70868</strain>
    </source>
</reference>
<sequence>MFYLIVGILILLFYIFAAPPSIRGTLNVVTLVLILVVLLILLTLAAFKIFQLPSELFVTIGMLTLAFFALRDLSRMPVKKKRNKSDKSS</sequence>
<dbReference type="Pfam" id="PF11364">
    <property type="entry name" value="DUF3165"/>
    <property type="match status" value="1"/>
</dbReference>
<keyword evidence="3" id="KW-1185">Reference proteome</keyword>
<accession>A0ABS5B236</accession>
<evidence type="ECO:0000256" key="1">
    <source>
        <dbReference type="SAM" id="Phobius"/>
    </source>
</evidence>
<name>A0ABS5B236_9STRE</name>
<dbReference type="Proteomes" id="UP001519296">
    <property type="component" value="Unassembled WGS sequence"/>
</dbReference>
<evidence type="ECO:0000313" key="3">
    <source>
        <dbReference type="Proteomes" id="UP001519296"/>
    </source>
</evidence>
<comment type="caution">
    <text evidence="2">The sequence shown here is derived from an EMBL/GenBank/DDBJ whole genome shotgun (WGS) entry which is preliminary data.</text>
</comment>
<organism evidence="2 3">
    <name type="scientific">Streptococcus oricebi</name>
    <dbReference type="NCBI Taxonomy" id="1547447"/>
    <lineage>
        <taxon>Bacteria</taxon>
        <taxon>Bacillati</taxon>
        <taxon>Bacillota</taxon>
        <taxon>Bacilli</taxon>
        <taxon>Lactobacillales</taxon>
        <taxon>Streptococcaceae</taxon>
        <taxon>Streptococcus</taxon>
    </lineage>
</organism>
<keyword evidence="1" id="KW-0812">Transmembrane</keyword>
<feature type="transmembrane region" description="Helical" evidence="1">
    <location>
        <begin position="54"/>
        <end position="70"/>
    </location>
</feature>
<protein>
    <submittedName>
        <fullName evidence="2">DUF3165 domain-containing protein</fullName>
    </submittedName>
</protein>
<dbReference type="EMBL" id="PRDG01000001">
    <property type="protein sequence ID" value="MBP2622731.1"/>
    <property type="molecule type" value="Genomic_DNA"/>
</dbReference>
<dbReference type="InterPro" id="IPR021506">
    <property type="entry name" value="DUF3165"/>
</dbReference>